<dbReference type="SUPFAM" id="SSF56784">
    <property type="entry name" value="HAD-like"/>
    <property type="match status" value="1"/>
</dbReference>
<dbReference type="NCBIfam" id="TIGR02009">
    <property type="entry name" value="PGMB-YQAB-SF"/>
    <property type="match status" value="1"/>
</dbReference>
<evidence type="ECO:0000256" key="10">
    <source>
        <dbReference type="ARBA" id="ARBA00044991"/>
    </source>
</evidence>
<name>A0ABT8E4Z2_9BACL</name>
<keyword evidence="7" id="KW-0119">Carbohydrate metabolism</keyword>
<dbReference type="SFLD" id="SFLDS00003">
    <property type="entry name" value="Haloacid_Dehalogenase"/>
    <property type="match status" value="1"/>
</dbReference>
<evidence type="ECO:0000256" key="2">
    <source>
        <dbReference type="ARBA" id="ARBA00006171"/>
    </source>
</evidence>
<dbReference type="SFLD" id="SFLDG01135">
    <property type="entry name" value="C1.5.6:_HAD__Beta-PGM__Phospha"/>
    <property type="match status" value="1"/>
</dbReference>
<dbReference type="InterPro" id="IPR006439">
    <property type="entry name" value="HAD-SF_hydro_IA"/>
</dbReference>
<dbReference type="InterPro" id="IPR010972">
    <property type="entry name" value="Beta-PGM"/>
</dbReference>
<dbReference type="EMBL" id="JAUHLN010000002">
    <property type="protein sequence ID" value="MDN4072961.1"/>
    <property type="molecule type" value="Genomic_DNA"/>
</dbReference>
<dbReference type="CDD" id="cd02598">
    <property type="entry name" value="HAD_BPGM"/>
    <property type="match status" value="1"/>
</dbReference>
<reference evidence="11" key="1">
    <citation type="submission" date="2023-06" db="EMBL/GenBank/DDBJ databases">
        <title>Draft Genome Sequences of Representative Paenibacillus Polymyxa, Bacillus cereus, Fictibacillus sp., and Brevibacillus agri Strains Isolated from Amazonian Dark Earth.</title>
        <authorList>
            <person name="Pellegrinetti T.A."/>
            <person name="Cunha I.C.M."/>
            <person name="Chaves M.G."/>
            <person name="Freitas A.S."/>
            <person name="Silva A.V.R."/>
            <person name="Tsai S.M."/>
            <person name="Mendes L.W."/>
        </authorList>
    </citation>
    <scope>NUCLEOTIDE SEQUENCE</scope>
    <source>
        <strain evidence="11">CENA-BCM004</strain>
    </source>
</reference>
<accession>A0ABT8E4Z2</accession>
<dbReference type="GO" id="GO:0008801">
    <property type="term" value="F:beta-phosphoglucomutase activity"/>
    <property type="evidence" value="ECO:0007669"/>
    <property type="project" value="UniProtKB-EC"/>
</dbReference>
<evidence type="ECO:0000256" key="5">
    <source>
        <dbReference type="ARBA" id="ARBA00022842"/>
    </source>
</evidence>
<comment type="cofactor">
    <cofactor evidence="1">
        <name>Mg(2+)</name>
        <dbReference type="ChEBI" id="CHEBI:18420"/>
    </cofactor>
</comment>
<protein>
    <recommendedName>
        <fullName evidence="10">Beta-phosphoglucomutase</fullName>
        <ecNumber evidence="9">5.4.2.6</ecNumber>
    </recommendedName>
</protein>
<comment type="catalytic activity">
    <reaction evidence="8">
        <text>beta-D-glucose 1-phosphate = beta-D-glucose 6-phosphate</text>
        <dbReference type="Rhea" id="RHEA:20113"/>
        <dbReference type="ChEBI" id="CHEBI:57684"/>
        <dbReference type="ChEBI" id="CHEBI:58247"/>
        <dbReference type="EC" id="5.4.2.6"/>
    </reaction>
</comment>
<keyword evidence="6 11" id="KW-0413">Isomerase</keyword>
<evidence type="ECO:0000256" key="1">
    <source>
        <dbReference type="ARBA" id="ARBA00001946"/>
    </source>
</evidence>
<dbReference type="InterPro" id="IPR036412">
    <property type="entry name" value="HAD-like_sf"/>
</dbReference>
<dbReference type="Proteomes" id="UP001168694">
    <property type="component" value="Unassembled WGS sequence"/>
</dbReference>
<dbReference type="InterPro" id="IPR023214">
    <property type="entry name" value="HAD_sf"/>
</dbReference>
<evidence type="ECO:0000256" key="3">
    <source>
        <dbReference type="ARBA" id="ARBA00022553"/>
    </source>
</evidence>
<dbReference type="EC" id="5.4.2.6" evidence="9"/>
<comment type="similarity">
    <text evidence="2">Belongs to the HAD-like hydrolase superfamily. CbbY/CbbZ/Gph/YieH family.</text>
</comment>
<evidence type="ECO:0000256" key="6">
    <source>
        <dbReference type="ARBA" id="ARBA00023235"/>
    </source>
</evidence>
<dbReference type="SFLD" id="SFLDF00046">
    <property type="entry name" value="beta-phosphoglucomutase"/>
    <property type="match status" value="1"/>
</dbReference>
<keyword evidence="4" id="KW-0479">Metal-binding</keyword>
<dbReference type="InterPro" id="IPR023198">
    <property type="entry name" value="PGP-like_dom2"/>
</dbReference>
<keyword evidence="5" id="KW-0460">Magnesium</keyword>
<evidence type="ECO:0000313" key="11">
    <source>
        <dbReference type="EMBL" id="MDN4072961.1"/>
    </source>
</evidence>
<comment type="caution">
    <text evidence="11">The sequence shown here is derived from an EMBL/GenBank/DDBJ whole genome shotgun (WGS) entry which is preliminary data.</text>
</comment>
<dbReference type="Gene3D" id="1.10.150.240">
    <property type="entry name" value="Putative phosphatase, domain 2"/>
    <property type="match status" value="1"/>
</dbReference>
<dbReference type="Pfam" id="PF00702">
    <property type="entry name" value="Hydrolase"/>
    <property type="match status" value="1"/>
</dbReference>
<proteinExistence type="inferred from homology"/>
<organism evidence="11 12">
    <name type="scientific">Fictibacillus terranigra</name>
    <dbReference type="NCBI Taxonomy" id="3058424"/>
    <lineage>
        <taxon>Bacteria</taxon>
        <taxon>Bacillati</taxon>
        <taxon>Bacillota</taxon>
        <taxon>Bacilli</taxon>
        <taxon>Bacillales</taxon>
        <taxon>Fictibacillaceae</taxon>
        <taxon>Fictibacillus</taxon>
    </lineage>
</organism>
<dbReference type="Gene3D" id="3.40.50.1000">
    <property type="entry name" value="HAD superfamily/HAD-like"/>
    <property type="match status" value="1"/>
</dbReference>
<dbReference type="PANTHER" id="PTHR46193:SF18">
    <property type="entry name" value="HEXITOL PHOSPHATASE B"/>
    <property type="match status" value="1"/>
</dbReference>
<evidence type="ECO:0000256" key="8">
    <source>
        <dbReference type="ARBA" id="ARBA00044926"/>
    </source>
</evidence>
<evidence type="ECO:0000256" key="4">
    <source>
        <dbReference type="ARBA" id="ARBA00022723"/>
    </source>
</evidence>
<keyword evidence="12" id="KW-1185">Reference proteome</keyword>
<dbReference type="InterPro" id="IPR051600">
    <property type="entry name" value="Beta-PGM-like"/>
</dbReference>
<evidence type="ECO:0000256" key="9">
    <source>
        <dbReference type="ARBA" id="ARBA00044968"/>
    </source>
</evidence>
<dbReference type="PANTHER" id="PTHR46193">
    <property type="entry name" value="6-PHOSPHOGLUCONATE PHOSPHATASE"/>
    <property type="match status" value="1"/>
</dbReference>
<sequence length="232" mass="25793">MKKSMIEAVVFDLDGVITDTAHYHFLAWKQLANEIGITIDETFNEMLKGISRLDSLELILQYGNRQHDFSTEEKEEMANKKNDHYRLYLNDLKPEHVLPGIPELIRNIKAEGIQIGLASVSKNAGTVLKALELEAAFDFCADAAKISKSKPDPEIFLTACSGLSADPLRSIGIEDAVAGIESIKASGMFAVGVGHTLQEADLVFETTNQLQWVNIKEEFDHWISRCETPDSL</sequence>
<gene>
    <name evidence="11" type="primary">pgmB</name>
    <name evidence="11" type="ORF">QYF49_07980</name>
</gene>
<dbReference type="NCBIfam" id="TIGR01990">
    <property type="entry name" value="bPGM"/>
    <property type="match status" value="1"/>
</dbReference>
<dbReference type="RefSeq" id="WP_290399114.1">
    <property type="nucleotide sequence ID" value="NZ_JAUHLN010000002.1"/>
</dbReference>
<keyword evidence="3" id="KW-0597">Phosphoprotein</keyword>
<dbReference type="NCBIfam" id="TIGR01509">
    <property type="entry name" value="HAD-SF-IA-v3"/>
    <property type="match status" value="1"/>
</dbReference>
<dbReference type="SFLD" id="SFLDG01129">
    <property type="entry name" value="C1.5:_HAD__Beta-PGM__Phosphata"/>
    <property type="match status" value="1"/>
</dbReference>
<evidence type="ECO:0000313" key="12">
    <source>
        <dbReference type="Proteomes" id="UP001168694"/>
    </source>
</evidence>
<evidence type="ECO:0000256" key="7">
    <source>
        <dbReference type="ARBA" id="ARBA00023277"/>
    </source>
</evidence>
<dbReference type="InterPro" id="IPR010976">
    <property type="entry name" value="B-phosphoglucomutase_hydrolase"/>
</dbReference>